<keyword evidence="1" id="KW-0472">Membrane</keyword>
<reference evidence="3 4" key="1">
    <citation type="submission" date="2020-05" db="EMBL/GenBank/DDBJ databases">
        <title>Bremerella alba sp. nov., a novel planctomycete isolated from the surface of the macroalga Fucus spiralis.</title>
        <authorList>
            <person name="Godinho O."/>
            <person name="Botelho R."/>
            <person name="Albuquerque L."/>
            <person name="Wiegand S."/>
            <person name="Da Costa M.S."/>
            <person name="Lobo-Da-Cunha A."/>
            <person name="Jogler C."/>
            <person name="Lage O.M."/>
        </authorList>
    </citation>
    <scope>NUCLEOTIDE SEQUENCE [LARGE SCALE GENOMIC DNA]</scope>
    <source>
        <strain evidence="3 4">FF15</strain>
    </source>
</reference>
<dbReference type="Proteomes" id="UP000551616">
    <property type="component" value="Unassembled WGS sequence"/>
</dbReference>
<sequence>MKFQVTRNALSARKGFTLVELLVVIAIIGVLISLLLPAVQQAREAARRMQCQNNLKQIGLALHNYHDTYLSLASGNQGMVNAAGTQYNGHGWTWQASILPFLEQRALYDSIQGATDGYGSESGSSGSGKPVIVLENDVQVFWCPSQEDVRNGAQKYAVGDQPSNYNGNMGTRIGNGNDNCVCTGVSTVAEMKSEDWGCMNGNGVFYVASKTRFADVKDGLSNTIFVSEVVDTGGDVIGHFSGGCDRHAMFSGGADGNPPTEMTEYLIAAEGNDPINGGSEEAAGSWHAGGAQFLLGDGSVRFLSENMDMATYQGLSTRSGREVLGEF</sequence>
<dbReference type="InterPro" id="IPR012902">
    <property type="entry name" value="N_methyl_site"/>
</dbReference>
<dbReference type="InterPro" id="IPR027558">
    <property type="entry name" value="Pre_pil_HX9DG_C"/>
</dbReference>
<dbReference type="SUPFAM" id="SSF54523">
    <property type="entry name" value="Pili subunits"/>
    <property type="match status" value="1"/>
</dbReference>
<feature type="transmembrane region" description="Helical" evidence="1">
    <location>
        <begin position="21"/>
        <end position="39"/>
    </location>
</feature>
<dbReference type="Pfam" id="PF07596">
    <property type="entry name" value="SBP_bac_10"/>
    <property type="match status" value="1"/>
</dbReference>
<evidence type="ECO:0000313" key="4">
    <source>
        <dbReference type="Proteomes" id="UP000551616"/>
    </source>
</evidence>
<dbReference type="Pfam" id="PF07963">
    <property type="entry name" value="N_methyl"/>
    <property type="match status" value="1"/>
</dbReference>
<dbReference type="PANTHER" id="PTHR30093">
    <property type="entry name" value="GENERAL SECRETION PATHWAY PROTEIN G"/>
    <property type="match status" value="1"/>
</dbReference>
<keyword evidence="4" id="KW-1185">Reference proteome</keyword>
<dbReference type="EMBL" id="JABRWO010000013">
    <property type="protein sequence ID" value="MBA2117145.1"/>
    <property type="molecule type" value="Genomic_DNA"/>
</dbReference>
<evidence type="ECO:0000259" key="2">
    <source>
        <dbReference type="Pfam" id="PF07596"/>
    </source>
</evidence>
<evidence type="ECO:0000313" key="3">
    <source>
        <dbReference type="EMBL" id="MBA2117145.1"/>
    </source>
</evidence>
<comment type="caution">
    <text evidence="3">The sequence shown here is derived from an EMBL/GenBank/DDBJ whole genome shotgun (WGS) entry which is preliminary data.</text>
</comment>
<dbReference type="RefSeq" id="WP_261358645.1">
    <property type="nucleotide sequence ID" value="NZ_JABRWO010000013.1"/>
</dbReference>
<dbReference type="PANTHER" id="PTHR30093:SF2">
    <property type="entry name" value="TYPE II SECRETION SYSTEM PROTEIN H"/>
    <property type="match status" value="1"/>
</dbReference>
<dbReference type="PROSITE" id="PS00409">
    <property type="entry name" value="PROKAR_NTER_METHYL"/>
    <property type="match status" value="1"/>
</dbReference>
<accession>A0A7V8V8Y2</accession>
<dbReference type="InterPro" id="IPR011453">
    <property type="entry name" value="DUF1559"/>
</dbReference>
<dbReference type="AlphaFoldDB" id="A0A7V8V8Y2"/>
<organism evidence="3 4">
    <name type="scientific">Bremerella alba</name>
    <dbReference type="NCBI Taxonomy" id="980252"/>
    <lineage>
        <taxon>Bacteria</taxon>
        <taxon>Pseudomonadati</taxon>
        <taxon>Planctomycetota</taxon>
        <taxon>Planctomycetia</taxon>
        <taxon>Pirellulales</taxon>
        <taxon>Pirellulaceae</taxon>
        <taxon>Bremerella</taxon>
    </lineage>
</organism>
<protein>
    <recommendedName>
        <fullName evidence="2">DUF1559 domain-containing protein</fullName>
    </recommendedName>
</protein>
<dbReference type="InterPro" id="IPR045584">
    <property type="entry name" value="Pilin-like"/>
</dbReference>
<proteinExistence type="predicted"/>
<dbReference type="Gene3D" id="3.30.700.10">
    <property type="entry name" value="Glycoprotein, Type 4 Pilin"/>
    <property type="match status" value="1"/>
</dbReference>
<gene>
    <name evidence="3" type="ORF">HOV93_43410</name>
</gene>
<evidence type="ECO:0000256" key="1">
    <source>
        <dbReference type="SAM" id="Phobius"/>
    </source>
</evidence>
<dbReference type="NCBIfam" id="TIGR02532">
    <property type="entry name" value="IV_pilin_GFxxxE"/>
    <property type="match status" value="1"/>
</dbReference>
<dbReference type="NCBIfam" id="TIGR04294">
    <property type="entry name" value="pre_pil_HX9DG"/>
    <property type="match status" value="1"/>
</dbReference>
<keyword evidence="1" id="KW-1133">Transmembrane helix</keyword>
<feature type="domain" description="DUF1559" evidence="2">
    <location>
        <begin position="40"/>
        <end position="309"/>
    </location>
</feature>
<name>A0A7V8V8Y2_9BACT</name>
<keyword evidence="1" id="KW-0812">Transmembrane</keyword>